<name>A0A1E5XIU6_9HYPH</name>
<dbReference type="RefSeq" id="WP_069912189.1">
    <property type="nucleotide sequence ID" value="NZ_LAJE02000365.1"/>
</dbReference>
<sequence>MRPIVCRTLRREYRLHPPSDEVALLLRFVEATPDLPAPPLEIADIPVRCRDGFVVATLPSGEVVEGTPNHLLGAMHRIILADLVEGEPGAPFLHGATVMIAGRRILLVGHKGSGKSTLSLHLVFAGYDVEGDEHLIIRDSEVVARPRTLRVKEGSLRLVPDLPDEVWKAPSIHNWDGSMIRSISPSAGGRPWVIRPGKLDAMIFLVANHGGRSAARPIPGKNAFGRLMGEVMLPRTGVATAAGRLRRVAMEVPAYQLLLGDLTTAEWHLGSIAAELT</sequence>
<protein>
    <recommendedName>
        <fullName evidence="3">HPr kinase/phosphorylase C-terminal domain-containing protein</fullName>
    </recommendedName>
</protein>
<keyword evidence="2" id="KW-1185">Reference proteome</keyword>
<dbReference type="Gene3D" id="3.40.50.300">
    <property type="entry name" value="P-loop containing nucleotide triphosphate hydrolases"/>
    <property type="match status" value="1"/>
</dbReference>
<reference evidence="1 2" key="1">
    <citation type="journal article" date="2015" name="Genome Announc.">
        <title>Genome Assemblies of Three Soil-Associated Devosia species: D. insulae, D. limi, and D. soli.</title>
        <authorList>
            <person name="Hassan Y.I."/>
            <person name="Lepp D."/>
            <person name="Zhou T."/>
        </authorList>
    </citation>
    <scope>NUCLEOTIDE SEQUENCE [LARGE SCALE GENOMIC DNA]</scope>
    <source>
        <strain evidence="1 2">DS-56</strain>
    </source>
</reference>
<dbReference type="EMBL" id="LAJE02000365">
    <property type="protein sequence ID" value="OEO28522.1"/>
    <property type="molecule type" value="Genomic_DNA"/>
</dbReference>
<organism evidence="1 2">
    <name type="scientific">Devosia insulae DS-56</name>
    <dbReference type="NCBI Taxonomy" id="1116389"/>
    <lineage>
        <taxon>Bacteria</taxon>
        <taxon>Pseudomonadati</taxon>
        <taxon>Pseudomonadota</taxon>
        <taxon>Alphaproteobacteria</taxon>
        <taxon>Hyphomicrobiales</taxon>
        <taxon>Devosiaceae</taxon>
        <taxon>Devosia</taxon>
    </lineage>
</organism>
<proteinExistence type="predicted"/>
<dbReference type="OrthoDB" id="7817603at2"/>
<dbReference type="AlphaFoldDB" id="A0A1E5XIU6"/>
<evidence type="ECO:0008006" key="3">
    <source>
        <dbReference type="Google" id="ProtNLM"/>
    </source>
</evidence>
<gene>
    <name evidence="1" type="ORF">VW23_004495</name>
</gene>
<dbReference type="SUPFAM" id="SSF53795">
    <property type="entry name" value="PEP carboxykinase-like"/>
    <property type="match status" value="1"/>
</dbReference>
<evidence type="ECO:0000313" key="1">
    <source>
        <dbReference type="EMBL" id="OEO28522.1"/>
    </source>
</evidence>
<dbReference type="Proteomes" id="UP000095463">
    <property type="component" value="Unassembled WGS sequence"/>
</dbReference>
<comment type="caution">
    <text evidence="1">The sequence shown here is derived from an EMBL/GenBank/DDBJ whole genome shotgun (WGS) entry which is preliminary data.</text>
</comment>
<dbReference type="InterPro" id="IPR027417">
    <property type="entry name" value="P-loop_NTPase"/>
</dbReference>
<accession>A0A1E5XIU6</accession>
<evidence type="ECO:0000313" key="2">
    <source>
        <dbReference type="Proteomes" id="UP000095463"/>
    </source>
</evidence>